<feature type="domain" description="Cyclic nucleotide-binding" evidence="4">
    <location>
        <begin position="34"/>
        <end position="135"/>
    </location>
</feature>
<dbReference type="Pfam" id="PF13545">
    <property type="entry name" value="HTH_Crp_2"/>
    <property type="match status" value="1"/>
</dbReference>
<sequence length="231" mass="26965">MKLLNDLSLTNNYIDRFKLNNIFQQDMSQFMKLFLCEKGELICRINDELEWFYFVLKGKIKIYSSQENGKSILLRFYTPLSVIGDLELLKGYRVKANVEALTEVTLMGIKMKDIRDHAYDDSVFLRFVIENLSHKLYTLSNVATLNQSYPFVNRFASYLVSVTSDENRNKLADEIKTNNLTELATFLGVSYRHLNRVIKDLCTEGIIEKTKEGMIILDYKRLKRLSGGYYE</sequence>
<dbReference type="SMART" id="SM00100">
    <property type="entry name" value="cNMP"/>
    <property type="match status" value="1"/>
</dbReference>
<organism evidence="5 6">
    <name type="scientific">Lutispora saccharofermentans</name>
    <dbReference type="NCBI Taxonomy" id="3024236"/>
    <lineage>
        <taxon>Bacteria</taxon>
        <taxon>Bacillati</taxon>
        <taxon>Bacillota</taxon>
        <taxon>Clostridia</taxon>
        <taxon>Lutisporales</taxon>
        <taxon>Lutisporaceae</taxon>
        <taxon>Lutispora</taxon>
    </lineage>
</organism>
<evidence type="ECO:0000259" key="4">
    <source>
        <dbReference type="PROSITE" id="PS50042"/>
    </source>
</evidence>
<keyword evidence="3" id="KW-0804">Transcription</keyword>
<dbReference type="InterPro" id="IPR000595">
    <property type="entry name" value="cNMP-bd_dom"/>
</dbReference>
<dbReference type="CDD" id="cd00038">
    <property type="entry name" value="CAP_ED"/>
    <property type="match status" value="1"/>
</dbReference>
<dbReference type="PANTHER" id="PTHR24567:SF26">
    <property type="entry name" value="REGULATORY PROTEIN YEIL"/>
    <property type="match status" value="1"/>
</dbReference>
<evidence type="ECO:0000256" key="2">
    <source>
        <dbReference type="ARBA" id="ARBA00023125"/>
    </source>
</evidence>
<dbReference type="PROSITE" id="PS50042">
    <property type="entry name" value="CNMP_BINDING_3"/>
    <property type="match status" value="1"/>
</dbReference>
<keyword evidence="2" id="KW-0238">DNA-binding</keyword>
<dbReference type="InterPro" id="IPR012318">
    <property type="entry name" value="HTH_CRP"/>
</dbReference>
<dbReference type="InterPro" id="IPR018490">
    <property type="entry name" value="cNMP-bd_dom_sf"/>
</dbReference>
<evidence type="ECO:0000313" key="6">
    <source>
        <dbReference type="Proteomes" id="UP001651880"/>
    </source>
</evidence>
<dbReference type="Pfam" id="PF00027">
    <property type="entry name" value="cNMP_binding"/>
    <property type="match status" value="1"/>
</dbReference>
<keyword evidence="1" id="KW-0805">Transcription regulation</keyword>
<dbReference type="PANTHER" id="PTHR24567">
    <property type="entry name" value="CRP FAMILY TRANSCRIPTIONAL REGULATORY PROTEIN"/>
    <property type="match status" value="1"/>
</dbReference>
<evidence type="ECO:0000256" key="1">
    <source>
        <dbReference type="ARBA" id="ARBA00023015"/>
    </source>
</evidence>
<dbReference type="InterPro" id="IPR014710">
    <property type="entry name" value="RmlC-like_jellyroll"/>
</dbReference>
<dbReference type="Proteomes" id="UP001651880">
    <property type="component" value="Unassembled WGS sequence"/>
</dbReference>
<dbReference type="RefSeq" id="WP_255227563.1">
    <property type="nucleotide sequence ID" value="NZ_JAJEKE010000008.1"/>
</dbReference>
<reference evidence="5 6" key="1">
    <citation type="submission" date="2021-10" db="EMBL/GenBank/DDBJ databases">
        <title>Lutispora strain m25 sp. nov., a thermophilic, non-spore-forming bacterium isolated from a lab-scale methanogenic bioreactor digesting anaerobic sludge.</title>
        <authorList>
            <person name="El Houari A."/>
            <person name="Mcdonald J."/>
        </authorList>
    </citation>
    <scope>NUCLEOTIDE SEQUENCE [LARGE SCALE GENOMIC DNA]</scope>
    <source>
        <strain evidence="6">m25</strain>
    </source>
</reference>
<protein>
    <submittedName>
        <fullName evidence="5">Cyclic nucleotide-binding domain-containing protein</fullName>
    </submittedName>
</protein>
<evidence type="ECO:0000313" key="5">
    <source>
        <dbReference type="EMBL" id="MCQ1530047.1"/>
    </source>
</evidence>
<comment type="caution">
    <text evidence="5">The sequence shown here is derived from an EMBL/GenBank/DDBJ whole genome shotgun (WGS) entry which is preliminary data.</text>
</comment>
<dbReference type="Gene3D" id="2.60.120.10">
    <property type="entry name" value="Jelly Rolls"/>
    <property type="match status" value="1"/>
</dbReference>
<dbReference type="InterPro" id="IPR050397">
    <property type="entry name" value="Env_Response_Regulators"/>
</dbReference>
<gene>
    <name evidence="5" type="ORF">LJD61_10880</name>
</gene>
<dbReference type="SUPFAM" id="SSF51206">
    <property type="entry name" value="cAMP-binding domain-like"/>
    <property type="match status" value="1"/>
</dbReference>
<dbReference type="EMBL" id="JAJEKE010000008">
    <property type="protein sequence ID" value="MCQ1530047.1"/>
    <property type="molecule type" value="Genomic_DNA"/>
</dbReference>
<evidence type="ECO:0000256" key="3">
    <source>
        <dbReference type="ARBA" id="ARBA00023163"/>
    </source>
</evidence>
<dbReference type="Gene3D" id="1.10.10.10">
    <property type="entry name" value="Winged helix-like DNA-binding domain superfamily/Winged helix DNA-binding domain"/>
    <property type="match status" value="1"/>
</dbReference>
<keyword evidence="6" id="KW-1185">Reference proteome</keyword>
<dbReference type="SUPFAM" id="SSF46785">
    <property type="entry name" value="Winged helix' DNA-binding domain"/>
    <property type="match status" value="1"/>
</dbReference>
<proteinExistence type="predicted"/>
<accession>A0ABT1NFM2</accession>
<name>A0ABT1NFM2_9FIRM</name>
<dbReference type="InterPro" id="IPR036388">
    <property type="entry name" value="WH-like_DNA-bd_sf"/>
</dbReference>
<dbReference type="InterPro" id="IPR036390">
    <property type="entry name" value="WH_DNA-bd_sf"/>
</dbReference>